<reference evidence="1 3" key="2">
    <citation type="journal article" date="2014" name="BMC Genomics">
        <title>An improved genome release (version Mt4.0) for the model legume Medicago truncatula.</title>
        <authorList>
            <person name="Tang H."/>
            <person name="Krishnakumar V."/>
            <person name="Bidwell S."/>
            <person name="Rosen B."/>
            <person name="Chan A."/>
            <person name="Zhou S."/>
            <person name="Gentzbittel L."/>
            <person name="Childs K.L."/>
            <person name="Yandell M."/>
            <person name="Gundlach H."/>
            <person name="Mayer K.F."/>
            <person name="Schwartz D.C."/>
            <person name="Town C.D."/>
        </authorList>
    </citation>
    <scope>GENOME REANNOTATION</scope>
    <source>
        <strain evidence="2 3">cv. Jemalong A17</strain>
    </source>
</reference>
<sequence length="81" mass="9293">MLNIISAGITDSWNMIFGDETPFTDDEMTKVQERCASLILERVDAINQKSHSSKYTMELLRSKKSLNWMKEQILLNNAQLG</sequence>
<dbReference type="HOGENOM" id="CLU_2577447_0_0_1"/>
<dbReference type="Proteomes" id="UP000002051">
    <property type="component" value="Chromosome 3"/>
</dbReference>
<evidence type="ECO:0000313" key="2">
    <source>
        <dbReference type="EnsemblPlants" id="AES70351"/>
    </source>
</evidence>
<protein>
    <submittedName>
        <fullName evidence="1 2">Uncharacterized protein</fullName>
    </submittedName>
</protein>
<name>G7IY09_MEDTR</name>
<dbReference type="EMBL" id="CM001219">
    <property type="protein sequence ID" value="AES70351.1"/>
    <property type="molecule type" value="Genomic_DNA"/>
</dbReference>
<reference evidence="1 3" key="1">
    <citation type="journal article" date="2011" name="Nature">
        <title>The Medicago genome provides insight into the evolution of rhizobial symbioses.</title>
        <authorList>
            <person name="Young N.D."/>
            <person name="Debelle F."/>
            <person name="Oldroyd G.E."/>
            <person name="Geurts R."/>
            <person name="Cannon S.B."/>
            <person name="Udvardi M.K."/>
            <person name="Benedito V.A."/>
            <person name="Mayer K.F."/>
            <person name="Gouzy J."/>
            <person name="Schoof H."/>
            <person name="Van de Peer Y."/>
            <person name="Proost S."/>
            <person name="Cook D.R."/>
            <person name="Meyers B.C."/>
            <person name="Spannagl M."/>
            <person name="Cheung F."/>
            <person name="De Mita S."/>
            <person name="Krishnakumar V."/>
            <person name="Gundlach H."/>
            <person name="Zhou S."/>
            <person name="Mudge J."/>
            <person name="Bharti A.K."/>
            <person name="Murray J.D."/>
            <person name="Naoumkina M.A."/>
            <person name="Rosen B."/>
            <person name="Silverstein K.A."/>
            <person name="Tang H."/>
            <person name="Rombauts S."/>
            <person name="Zhao P.X."/>
            <person name="Zhou P."/>
            <person name="Barbe V."/>
            <person name="Bardou P."/>
            <person name="Bechner M."/>
            <person name="Bellec A."/>
            <person name="Berger A."/>
            <person name="Berges H."/>
            <person name="Bidwell S."/>
            <person name="Bisseling T."/>
            <person name="Choisne N."/>
            <person name="Couloux A."/>
            <person name="Denny R."/>
            <person name="Deshpande S."/>
            <person name="Dai X."/>
            <person name="Doyle J.J."/>
            <person name="Dudez A.M."/>
            <person name="Farmer A.D."/>
            <person name="Fouteau S."/>
            <person name="Franken C."/>
            <person name="Gibelin C."/>
            <person name="Gish J."/>
            <person name="Goldstein S."/>
            <person name="Gonzalez A.J."/>
            <person name="Green P.J."/>
            <person name="Hallab A."/>
            <person name="Hartog M."/>
            <person name="Hua A."/>
            <person name="Humphray S.J."/>
            <person name="Jeong D.H."/>
            <person name="Jing Y."/>
            <person name="Jocker A."/>
            <person name="Kenton S.M."/>
            <person name="Kim D.J."/>
            <person name="Klee K."/>
            <person name="Lai H."/>
            <person name="Lang C."/>
            <person name="Lin S."/>
            <person name="Macmil S.L."/>
            <person name="Magdelenat G."/>
            <person name="Matthews L."/>
            <person name="McCorrison J."/>
            <person name="Monaghan E.L."/>
            <person name="Mun J.H."/>
            <person name="Najar F.Z."/>
            <person name="Nicholson C."/>
            <person name="Noirot C."/>
            <person name="O'Bleness M."/>
            <person name="Paule C.R."/>
            <person name="Poulain J."/>
            <person name="Prion F."/>
            <person name="Qin B."/>
            <person name="Qu C."/>
            <person name="Retzel E.F."/>
            <person name="Riddle C."/>
            <person name="Sallet E."/>
            <person name="Samain S."/>
            <person name="Samson N."/>
            <person name="Sanders I."/>
            <person name="Saurat O."/>
            <person name="Scarpelli C."/>
            <person name="Schiex T."/>
            <person name="Segurens B."/>
            <person name="Severin A.J."/>
            <person name="Sherrier D.J."/>
            <person name="Shi R."/>
            <person name="Sims S."/>
            <person name="Singer S.R."/>
            <person name="Sinharoy S."/>
            <person name="Sterck L."/>
            <person name="Viollet A."/>
            <person name="Wang B.B."/>
            <person name="Wang K."/>
            <person name="Wang M."/>
            <person name="Wang X."/>
            <person name="Warfsmann J."/>
            <person name="Weissenbach J."/>
            <person name="White D.D."/>
            <person name="White J.D."/>
            <person name="Wiley G.B."/>
            <person name="Wincker P."/>
            <person name="Xing Y."/>
            <person name="Yang L."/>
            <person name="Yao Z."/>
            <person name="Ying F."/>
            <person name="Zhai J."/>
            <person name="Zhou L."/>
            <person name="Zuber A."/>
            <person name="Denarie J."/>
            <person name="Dixon R.A."/>
            <person name="May G.D."/>
            <person name="Schwartz D.C."/>
            <person name="Rogers J."/>
            <person name="Quetier F."/>
            <person name="Town C.D."/>
            <person name="Roe B.A."/>
        </authorList>
    </citation>
    <scope>NUCLEOTIDE SEQUENCE [LARGE SCALE GENOMIC DNA]</scope>
    <source>
        <strain evidence="1">A17</strain>
        <strain evidence="2 3">cv. Jemalong A17</strain>
    </source>
</reference>
<reference evidence="2" key="3">
    <citation type="submission" date="2015-04" db="UniProtKB">
        <authorList>
            <consortium name="EnsemblPlants"/>
        </authorList>
    </citation>
    <scope>IDENTIFICATION</scope>
    <source>
        <strain evidence="2">cv. Jemalong A17</strain>
    </source>
</reference>
<dbReference type="EnsemblPlants" id="AES70351">
    <property type="protein sequence ID" value="AES70351"/>
    <property type="gene ID" value="MTR_3g052060"/>
</dbReference>
<evidence type="ECO:0000313" key="1">
    <source>
        <dbReference type="EMBL" id="AES70351.1"/>
    </source>
</evidence>
<proteinExistence type="predicted"/>
<gene>
    <name evidence="1" type="ordered locus">MTR_3g052060</name>
</gene>
<organism evidence="1 3">
    <name type="scientific">Medicago truncatula</name>
    <name type="common">Barrel medic</name>
    <name type="synonym">Medicago tribuloides</name>
    <dbReference type="NCBI Taxonomy" id="3880"/>
    <lineage>
        <taxon>Eukaryota</taxon>
        <taxon>Viridiplantae</taxon>
        <taxon>Streptophyta</taxon>
        <taxon>Embryophyta</taxon>
        <taxon>Tracheophyta</taxon>
        <taxon>Spermatophyta</taxon>
        <taxon>Magnoliopsida</taxon>
        <taxon>eudicotyledons</taxon>
        <taxon>Gunneridae</taxon>
        <taxon>Pentapetalae</taxon>
        <taxon>rosids</taxon>
        <taxon>fabids</taxon>
        <taxon>Fabales</taxon>
        <taxon>Fabaceae</taxon>
        <taxon>Papilionoideae</taxon>
        <taxon>50 kb inversion clade</taxon>
        <taxon>NPAAA clade</taxon>
        <taxon>Hologalegina</taxon>
        <taxon>IRL clade</taxon>
        <taxon>Trifolieae</taxon>
        <taxon>Medicago</taxon>
    </lineage>
</organism>
<dbReference type="PaxDb" id="3880-AES70351"/>
<evidence type="ECO:0000313" key="3">
    <source>
        <dbReference type="Proteomes" id="UP000002051"/>
    </source>
</evidence>
<keyword evidence="3" id="KW-1185">Reference proteome</keyword>
<accession>G7IY09</accession>
<dbReference type="AlphaFoldDB" id="G7IY09"/>